<evidence type="ECO:0000313" key="8">
    <source>
        <dbReference type="EMBL" id="KQL17975.1"/>
    </source>
</evidence>
<dbReference type="STRING" id="1637975.AN957_04690"/>
<dbReference type="GO" id="GO:0005886">
    <property type="term" value="C:plasma membrane"/>
    <property type="evidence" value="ECO:0007669"/>
    <property type="project" value="UniProtKB-SubCell"/>
</dbReference>
<evidence type="ECO:0000256" key="7">
    <source>
        <dbReference type="SAM" id="Phobius"/>
    </source>
</evidence>
<feature type="transmembrane region" description="Helical" evidence="7">
    <location>
        <begin position="83"/>
        <end position="106"/>
    </location>
</feature>
<gene>
    <name evidence="8" type="ORF">AN957_04690</name>
</gene>
<keyword evidence="3" id="KW-1003">Cell membrane</keyword>
<evidence type="ECO:0000256" key="6">
    <source>
        <dbReference type="ARBA" id="ARBA00023136"/>
    </source>
</evidence>
<dbReference type="RefSeq" id="WP_056682580.1">
    <property type="nucleotide sequence ID" value="NZ_CP085712.1"/>
</dbReference>
<evidence type="ECO:0000256" key="5">
    <source>
        <dbReference type="ARBA" id="ARBA00022989"/>
    </source>
</evidence>
<evidence type="ECO:0000313" key="9">
    <source>
        <dbReference type="Proteomes" id="UP000050996"/>
    </source>
</evidence>
<organism evidence="8 9">
    <name type="scientific">Cytobacillus solani</name>
    <dbReference type="NCBI Taxonomy" id="1637975"/>
    <lineage>
        <taxon>Bacteria</taxon>
        <taxon>Bacillati</taxon>
        <taxon>Bacillota</taxon>
        <taxon>Bacilli</taxon>
        <taxon>Bacillales</taxon>
        <taxon>Bacillaceae</taxon>
        <taxon>Cytobacillus</taxon>
    </lineage>
</organism>
<keyword evidence="9" id="KW-1185">Reference proteome</keyword>
<dbReference type="CDD" id="cd13127">
    <property type="entry name" value="MATE_tuaB_like"/>
    <property type="match status" value="1"/>
</dbReference>
<feature type="transmembrane region" description="Helical" evidence="7">
    <location>
        <begin position="445"/>
        <end position="467"/>
    </location>
</feature>
<sequence>MSEISPIRGKTITGLVWSFIDLFASQGIQFIVLMILARLLAPEFFGLIGMVVVFIAISNSLIDSGLTQALIREKDTSPVDYSTVFFFNLFISVFLTIILYSIAPMISHFFGNEQLSMILRVLSFTLIINSLGIIQRVMLTKKINFKTQTKINLASTICAGIVASIFAFLGFGVWSLVAQTLTLQTMQTLLLWISNKWVPSLVFSMASFKRLFSFAYKLVISSLLDTAYNNVFSLLIGKLYSAGQLGFYTNANKLKDVITNSATSAIQRVTYPVLSSIQDDENHLQSAFRKIIRTTAFIMFPMMMGLIAIADTLIPILLGPAWTESIVFFQLLCLIGMIYPIHAINLNILQVKGRSDLFLKLEIIKKILITVLIVISLLFSLGILGLIGAAIISSYVSLLINAFYSAKEIDYSSRQQLKDMALFFLLASVMGISVYFLGTILALNLFFKLVIQILFGMLIYIALSWGLKNQEFKLVLEILVQLFKKTKKNIIKAHGA</sequence>
<evidence type="ECO:0000256" key="4">
    <source>
        <dbReference type="ARBA" id="ARBA00022692"/>
    </source>
</evidence>
<comment type="caution">
    <text evidence="8">The sequence shown here is derived from an EMBL/GenBank/DDBJ whole genome shotgun (WGS) entry which is preliminary data.</text>
</comment>
<keyword evidence="6 7" id="KW-0472">Membrane</keyword>
<feature type="transmembrane region" description="Helical" evidence="7">
    <location>
        <begin position="325"/>
        <end position="346"/>
    </location>
</feature>
<comment type="similarity">
    <text evidence="2">Belongs to the polysaccharide synthase family.</text>
</comment>
<dbReference type="AlphaFoldDB" id="A0A0Q3VG32"/>
<evidence type="ECO:0000256" key="2">
    <source>
        <dbReference type="ARBA" id="ARBA00007430"/>
    </source>
</evidence>
<feature type="transmembrane region" description="Helical" evidence="7">
    <location>
        <begin position="189"/>
        <end position="208"/>
    </location>
</feature>
<feature type="transmembrane region" description="Helical" evidence="7">
    <location>
        <begin position="44"/>
        <end position="62"/>
    </location>
</feature>
<protein>
    <submittedName>
        <fullName evidence="8">Lipopolysaccharide biosynthesis protein</fullName>
    </submittedName>
</protein>
<dbReference type="EMBL" id="LJIX01000006">
    <property type="protein sequence ID" value="KQL17975.1"/>
    <property type="molecule type" value="Genomic_DNA"/>
</dbReference>
<keyword evidence="5 7" id="KW-1133">Transmembrane helix</keyword>
<accession>A0A0Q3VG32</accession>
<feature type="transmembrane region" description="Helical" evidence="7">
    <location>
        <begin position="296"/>
        <end position="319"/>
    </location>
</feature>
<feature type="transmembrane region" description="Helical" evidence="7">
    <location>
        <begin position="118"/>
        <end position="139"/>
    </location>
</feature>
<keyword evidence="4 7" id="KW-0812">Transmembrane</keyword>
<reference evidence="8 9" key="1">
    <citation type="submission" date="2015-09" db="EMBL/GenBank/DDBJ databases">
        <title>Genome sequencing project for genomic taxonomy and phylogenomics of Bacillus-like bacteria.</title>
        <authorList>
            <person name="Liu B."/>
            <person name="Wang J."/>
            <person name="Zhu Y."/>
            <person name="Liu G."/>
            <person name="Chen Q."/>
            <person name="Chen Z."/>
            <person name="Lan J."/>
            <person name="Che J."/>
            <person name="Ge C."/>
            <person name="Shi H."/>
            <person name="Pan Z."/>
            <person name="Liu X."/>
        </authorList>
    </citation>
    <scope>NUCLEOTIDE SEQUENCE [LARGE SCALE GENOMIC DNA]</scope>
    <source>
        <strain evidence="8 9">FJAT-18043</strain>
    </source>
</reference>
<comment type="subcellular location">
    <subcellularLocation>
        <location evidence="1">Cell membrane</location>
        <topology evidence="1">Multi-pass membrane protein</topology>
    </subcellularLocation>
</comment>
<dbReference type="Pfam" id="PF13440">
    <property type="entry name" value="Polysacc_synt_3"/>
    <property type="match status" value="1"/>
</dbReference>
<proteinExistence type="inferred from homology"/>
<feature type="transmembrane region" description="Helical" evidence="7">
    <location>
        <begin position="367"/>
        <end position="400"/>
    </location>
</feature>
<dbReference type="PANTHER" id="PTHR30250:SF10">
    <property type="entry name" value="LIPOPOLYSACCHARIDE BIOSYNTHESIS PROTEIN WZXC"/>
    <property type="match status" value="1"/>
</dbReference>
<dbReference type="Proteomes" id="UP000050996">
    <property type="component" value="Unassembled WGS sequence"/>
</dbReference>
<name>A0A0Q3VG32_9BACI</name>
<evidence type="ECO:0000256" key="3">
    <source>
        <dbReference type="ARBA" id="ARBA00022475"/>
    </source>
</evidence>
<feature type="transmembrane region" description="Helical" evidence="7">
    <location>
        <begin position="151"/>
        <end position="177"/>
    </location>
</feature>
<feature type="transmembrane region" description="Helical" evidence="7">
    <location>
        <begin position="420"/>
        <end position="438"/>
    </location>
</feature>
<dbReference type="PANTHER" id="PTHR30250">
    <property type="entry name" value="PST FAMILY PREDICTED COLANIC ACID TRANSPORTER"/>
    <property type="match status" value="1"/>
</dbReference>
<dbReference type="InterPro" id="IPR050833">
    <property type="entry name" value="Poly_Biosynth_Transport"/>
</dbReference>
<dbReference type="PATRIC" id="fig|1637975.4.peg.625"/>
<evidence type="ECO:0000256" key="1">
    <source>
        <dbReference type="ARBA" id="ARBA00004651"/>
    </source>
</evidence>
<feature type="transmembrane region" description="Helical" evidence="7">
    <location>
        <begin position="12"/>
        <end position="38"/>
    </location>
</feature>